<dbReference type="GO" id="GO:0071006">
    <property type="term" value="C:U2-type catalytic step 1 spliceosome"/>
    <property type="evidence" value="ECO:0007669"/>
    <property type="project" value="TreeGrafter"/>
</dbReference>
<evidence type="ECO:0000256" key="3">
    <source>
        <dbReference type="ARBA" id="ARBA00022664"/>
    </source>
</evidence>
<keyword evidence="13" id="KW-1185">Reference proteome</keyword>
<keyword evidence="7" id="KW-0539">Nucleus</keyword>
<dbReference type="EMBL" id="ML121609">
    <property type="protein sequence ID" value="RPB18776.1"/>
    <property type="molecule type" value="Genomic_DNA"/>
</dbReference>
<gene>
    <name evidence="12" type="ORF">L211DRAFT_843228</name>
</gene>
<evidence type="ECO:0000256" key="2">
    <source>
        <dbReference type="ARBA" id="ARBA00007781"/>
    </source>
</evidence>
<dbReference type="GO" id="GO:0017070">
    <property type="term" value="F:U6 snRNA binding"/>
    <property type="evidence" value="ECO:0007669"/>
    <property type="project" value="TreeGrafter"/>
</dbReference>
<name>A0A3N4L849_9PEZI</name>
<dbReference type="OrthoDB" id="10259600at2759"/>
<keyword evidence="4" id="KW-0747">Spliceosome</keyword>
<dbReference type="SMART" id="SM00360">
    <property type="entry name" value="RRM"/>
    <property type="match status" value="1"/>
</dbReference>
<dbReference type="Pfam" id="PF00076">
    <property type="entry name" value="RRM_1"/>
    <property type="match status" value="1"/>
</dbReference>
<comment type="similarity">
    <text evidence="2">Belongs to the SLT11 family.</text>
</comment>
<dbReference type="InterPro" id="IPR000504">
    <property type="entry name" value="RRM_dom"/>
</dbReference>
<evidence type="ECO:0000256" key="5">
    <source>
        <dbReference type="ARBA" id="ARBA00022884"/>
    </source>
</evidence>
<dbReference type="Pfam" id="PF21369">
    <property type="entry name" value="STL11_N"/>
    <property type="match status" value="1"/>
</dbReference>
<evidence type="ECO:0000256" key="9">
    <source>
        <dbReference type="PROSITE-ProRule" id="PRU00176"/>
    </source>
</evidence>
<evidence type="ECO:0000256" key="7">
    <source>
        <dbReference type="ARBA" id="ARBA00023242"/>
    </source>
</evidence>
<organism evidence="12 13">
    <name type="scientific">Terfezia boudieri ATCC MYA-4762</name>
    <dbReference type="NCBI Taxonomy" id="1051890"/>
    <lineage>
        <taxon>Eukaryota</taxon>
        <taxon>Fungi</taxon>
        <taxon>Dikarya</taxon>
        <taxon>Ascomycota</taxon>
        <taxon>Pezizomycotina</taxon>
        <taxon>Pezizomycetes</taxon>
        <taxon>Pezizales</taxon>
        <taxon>Pezizaceae</taxon>
        <taxon>Terfezia</taxon>
    </lineage>
</organism>
<keyword evidence="5 9" id="KW-0694">RNA-binding</keyword>
<protein>
    <recommendedName>
        <fullName evidence="11">RRM domain-containing protein</fullName>
    </recommendedName>
</protein>
<dbReference type="InterPro" id="IPR048995">
    <property type="entry name" value="STL11/RBM22-like_N"/>
</dbReference>
<proteinExistence type="inferred from homology"/>
<feature type="region of interest" description="Disordered" evidence="10">
    <location>
        <begin position="152"/>
        <end position="233"/>
    </location>
</feature>
<dbReference type="Gene3D" id="3.30.70.330">
    <property type="match status" value="1"/>
</dbReference>
<dbReference type="InParanoid" id="A0A3N4L849"/>
<evidence type="ECO:0000256" key="4">
    <source>
        <dbReference type="ARBA" id="ARBA00022728"/>
    </source>
</evidence>
<accession>A0A3N4L849</accession>
<dbReference type="InterPro" id="IPR035979">
    <property type="entry name" value="RBD_domain_sf"/>
</dbReference>
<evidence type="ECO:0000256" key="10">
    <source>
        <dbReference type="SAM" id="MobiDB-lite"/>
    </source>
</evidence>
<dbReference type="GO" id="GO:0036002">
    <property type="term" value="F:pre-mRNA binding"/>
    <property type="evidence" value="ECO:0007669"/>
    <property type="project" value="TreeGrafter"/>
</dbReference>
<dbReference type="Proteomes" id="UP000267821">
    <property type="component" value="Unassembled WGS sequence"/>
</dbReference>
<feature type="compositionally biased region" description="Gly residues" evidence="10">
    <location>
        <begin position="164"/>
        <end position="179"/>
    </location>
</feature>
<evidence type="ECO:0000313" key="13">
    <source>
        <dbReference type="Proteomes" id="UP000267821"/>
    </source>
</evidence>
<evidence type="ECO:0000313" key="12">
    <source>
        <dbReference type="EMBL" id="RPB18776.1"/>
    </source>
</evidence>
<dbReference type="GO" id="GO:0071007">
    <property type="term" value="C:U2-type catalytic step 2 spliceosome"/>
    <property type="evidence" value="ECO:0007669"/>
    <property type="project" value="TreeGrafter"/>
</dbReference>
<feature type="compositionally biased region" description="Gly residues" evidence="10">
    <location>
        <begin position="187"/>
        <end position="212"/>
    </location>
</feature>
<dbReference type="PROSITE" id="PS50102">
    <property type="entry name" value="RRM"/>
    <property type="match status" value="1"/>
</dbReference>
<evidence type="ECO:0000256" key="8">
    <source>
        <dbReference type="ARBA" id="ARBA00025609"/>
    </source>
</evidence>
<keyword evidence="3" id="KW-0507">mRNA processing</keyword>
<comment type="function">
    <text evidence="8">Involved in pre-mRNA splicing. Facilitates the cooperative formation of U2/U6 helix II in association with stem II in the spliceosome. Binds to RNA.</text>
</comment>
<dbReference type="GO" id="GO:0000974">
    <property type="term" value="C:Prp19 complex"/>
    <property type="evidence" value="ECO:0007669"/>
    <property type="project" value="TreeGrafter"/>
</dbReference>
<dbReference type="PANTHER" id="PTHR14089:SF6">
    <property type="entry name" value="PRE-MRNA-SPLICING FACTOR RBM22"/>
    <property type="match status" value="1"/>
</dbReference>
<dbReference type="SUPFAM" id="SSF54928">
    <property type="entry name" value="RNA-binding domain, RBD"/>
    <property type="match status" value="1"/>
</dbReference>
<dbReference type="GO" id="GO:0008380">
    <property type="term" value="P:RNA splicing"/>
    <property type="evidence" value="ECO:0007669"/>
    <property type="project" value="UniProtKB-KW"/>
</dbReference>
<dbReference type="InterPro" id="IPR012677">
    <property type="entry name" value="Nucleotide-bd_a/b_plait_sf"/>
</dbReference>
<keyword evidence="6" id="KW-0508">mRNA splicing</keyword>
<evidence type="ECO:0000256" key="1">
    <source>
        <dbReference type="ARBA" id="ARBA00004123"/>
    </source>
</evidence>
<sequence length="384" mass="40941">MPPTGALKADINRSGWESSDFPSVCSNCLPDNPYIQMIKENHGMECKLCTRPFTVFRWAADRNSRFKKTNICLTCARLKNCCQCCMLDLSFGLPIAIRDAALKLVTQGPSSGINKEYYAQNNEGLLTDGQVPEEYEKTDQAARELLKKLARSEPYYKRRRGDNDGGGSSGGGGGGGGDSSTGAMNTGRGGGPGPIRTARGGGNARGVGPAGRGGRRQFPSAAQLPPGPQDIVPPEDQSITSLFLTGVEDDLAEHSIRTFFSAFGQMRSIVCVHRSRAAFVNFATRAGAEAAAESCQGKAVIAGCPLRIQWGRPRPLGNIDRAQASRIGREFQRQTPQSADAGEGAEAQDTLSGAAGQRQVDLESLIVPPPTDDTVEKYPSQVAT</sequence>
<dbReference type="GO" id="GO:0006397">
    <property type="term" value="P:mRNA processing"/>
    <property type="evidence" value="ECO:0007669"/>
    <property type="project" value="UniProtKB-KW"/>
</dbReference>
<dbReference type="InterPro" id="IPR039171">
    <property type="entry name" value="Cwc2/Slt11"/>
</dbReference>
<dbReference type="FunFam" id="3.30.70.330:FF:000396">
    <property type="entry name" value="Putative Pre-mRNA-splicing factor slt11"/>
    <property type="match status" value="1"/>
</dbReference>
<evidence type="ECO:0000259" key="11">
    <source>
        <dbReference type="PROSITE" id="PS50102"/>
    </source>
</evidence>
<reference evidence="12 13" key="1">
    <citation type="journal article" date="2018" name="Nat. Ecol. Evol.">
        <title>Pezizomycetes genomes reveal the molecular basis of ectomycorrhizal truffle lifestyle.</title>
        <authorList>
            <person name="Murat C."/>
            <person name="Payen T."/>
            <person name="Noel B."/>
            <person name="Kuo A."/>
            <person name="Morin E."/>
            <person name="Chen J."/>
            <person name="Kohler A."/>
            <person name="Krizsan K."/>
            <person name="Balestrini R."/>
            <person name="Da Silva C."/>
            <person name="Montanini B."/>
            <person name="Hainaut M."/>
            <person name="Levati E."/>
            <person name="Barry K.W."/>
            <person name="Belfiori B."/>
            <person name="Cichocki N."/>
            <person name="Clum A."/>
            <person name="Dockter R.B."/>
            <person name="Fauchery L."/>
            <person name="Guy J."/>
            <person name="Iotti M."/>
            <person name="Le Tacon F."/>
            <person name="Lindquist E.A."/>
            <person name="Lipzen A."/>
            <person name="Malagnac F."/>
            <person name="Mello A."/>
            <person name="Molinier V."/>
            <person name="Miyauchi S."/>
            <person name="Poulain J."/>
            <person name="Riccioni C."/>
            <person name="Rubini A."/>
            <person name="Sitrit Y."/>
            <person name="Splivallo R."/>
            <person name="Traeger S."/>
            <person name="Wang M."/>
            <person name="Zifcakova L."/>
            <person name="Wipf D."/>
            <person name="Zambonelli A."/>
            <person name="Paolocci F."/>
            <person name="Nowrousian M."/>
            <person name="Ottonello S."/>
            <person name="Baldrian P."/>
            <person name="Spatafora J.W."/>
            <person name="Henrissat B."/>
            <person name="Nagy L.G."/>
            <person name="Aury J.M."/>
            <person name="Wincker P."/>
            <person name="Grigoriev I.V."/>
            <person name="Bonfante P."/>
            <person name="Martin F.M."/>
        </authorList>
    </citation>
    <scope>NUCLEOTIDE SEQUENCE [LARGE SCALE GENOMIC DNA]</scope>
    <source>
        <strain evidence="12 13">ATCC MYA-4762</strain>
    </source>
</reference>
<dbReference type="STRING" id="1051890.A0A3N4L849"/>
<feature type="domain" description="RRM" evidence="11">
    <location>
        <begin position="240"/>
        <end position="313"/>
    </location>
</feature>
<dbReference type="PANTHER" id="PTHR14089">
    <property type="entry name" value="PRE-MRNA-SPLICING FACTOR RBM22"/>
    <property type="match status" value="1"/>
</dbReference>
<comment type="subcellular location">
    <subcellularLocation>
        <location evidence="1">Nucleus</location>
    </subcellularLocation>
</comment>
<feature type="region of interest" description="Disordered" evidence="10">
    <location>
        <begin position="329"/>
        <end position="384"/>
    </location>
</feature>
<dbReference type="AlphaFoldDB" id="A0A3N4L849"/>
<evidence type="ECO:0000256" key="6">
    <source>
        <dbReference type="ARBA" id="ARBA00023187"/>
    </source>
</evidence>